<gene>
    <name evidence="2" type="ORF">AVEN_198199_1</name>
</gene>
<dbReference type="EMBL" id="BGPR01000507">
    <property type="protein sequence ID" value="GBM23966.1"/>
    <property type="molecule type" value="Genomic_DNA"/>
</dbReference>
<proteinExistence type="predicted"/>
<reference evidence="2 3" key="1">
    <citation type="journal article" date="2019" name="Sci. Rep.">
        <title>Orb-weaving spider Araneus ventricosus genome elucidates the spidroin gene catalogue.</title>
        <authorList>
            <person name="Kono N."/>
            <person name="Nakamura H."/>
            <person name="Ohtoshi R."/>
            <person name="Moran D.A.P."/>
            <person name="Shinohara A."/>
            <person name="Yoshida Y."/>
            <person name="Fujiwara M."/>
            <person name="Mori M."/>
            <person name="Tomita M."/>
            <person name="Arakawa K."/>
        </authorList>
    </citation>
    <scope>NUCLEOTIDE SEQUENCE [LARGE SCALE GENOMIC DNA]</scope>
</reference>
<feature type="compositionally biased region" description="Basic and acidic residues" evidence="1">
    <location>
        <begin position="29"/>
        <end position="49"/>
    </location>
</feature>
<sequence>MIEIFSTVHKRTAEESQVKQSPLILIETENKSLHPESSHNRSECRRKTNGEISLHNPNSSRTSPGDMRMMTLISGSVCLTSTKVAVGRPRAKCEMTNQKARIRGTLPVDF</sequence>
<comment type="caution">
    <text evidence="2">The sequence shown here is derived from an EMBL/GenBank/DDBJ whole genome shotgun (WGS) entry which is preliminary data.</text>
</comment>
<accession>A0A4Y2E6J9</accession>
<evidence type="ECO:0000313" key="2">
    <source>
        <dbReference type="EMBL" id="GBM23966.1"/>
    </source>
</evidence>
<evidence type="ECO:0000313" key="3">
    <source>
        <dbReference type="Proteomes" id="UP000499080"/>
    </source>
</evidence>
<protein>
    <submittedName>
        <fullName evidence="2">Uncharacterized protein</fullName>
    </submittedName>
</protein>
<organism evidence="2 3">
    <name type="scientific">Araneus ventricosus</name>
    <name type="common">Orbweaver spider</name>
    <name type="synonym">Epeira ventricosa</name>
    <dbReference type="NCBI Taxonomy" id="182803"/>
    <lineage>
        <taxon>Eukaryota</taxon>
        <taxon>Metazoa</taxon>
        <taxon>Ecdysozoa</taxon>
        <taxon>Arthropoda</taxon>
        <taxon>Chelicerata</taxon>
        <taxon>Arachnida</taxon>
        <taxon>Araneae</taxon>
        <taxon>Araneomorphae</taxon>
        <taxon>Entelegynae</taxon>
        <taxon>Araneoidea</taxon>
        <taxon>Araneidae</taxon>
        <taxon>Araneus</taxon>
    </lineage>
</organism>
<evidence type="ECO:0000256" key="1">
    <source>
        <dbReference type="SAM" id="MobiDB-lite"/>
    </source>
</evidence>
<keyword evidence="3" id="KW-1185">Reference proteome</keyword>
<feature type="region of interest" description="Disordered" evidence="1">
    <location>
        <begin position="29"/>
        <end position="66"/>
    </location>
</feature>
<dbReference type="AlphaFoldDB" id="A0A4Y2E6J9"/>
<name>A0A4Y2E6J9_ARAVE</name>
<dbReference type="Proteomes" id="UP000499080">
    <property type="component" value="Unassembled WGS sequence"/>
</dbReference>